<reference evidence="2 3" key="1">
    <citation type="submission" date="2021-09" db="EMBL/GenBank/DDBJ databases">
        <title>Isoptericola luteus sp. nov., a novel bacterium isolated from Harbin, the capital city of Heilongjiang province.</title>
        <authorList>
            <person name="Li J."/>
        </authorList>
    </citation>
    <scope>NUCLEOTIDE SEQUENCE [LARGE SCALE GENOMIC DNA]</scope>
    <source>
        <strain evidence="2 3">NEAU-Y5</strain>
    </source>
</reference>
<gene>
    <name evidence="2" type="ORF">LEP48_13565</name>
</gene>
<organism evidence="2 3">
    <name type="scientific">Isoptericola luteus</name>
    <dbReference type="NCBI Taxonomy" id="2879484"/>
    <lineage>
        <taxon>Bacteria</taxon>
        <taxon>Bacillati</taxon>
        <taxon>Actinomycetota</taxon>
        <taxon>Actinomycetes</taxon>
        <taxon>Micrococcales</taxon>
        <taxon>Promicromonosporaceae</taxon>
        <taxon>Isoptericola</taxon>
    </lineage>
</organism>
<feature type="transmembrane region" description="Helical" evidence="1">
    <location>
        <begin position="31"/>
        <end position="57"/>
    </location>
</feature>
<protein>
    <submittedName>
        <fullName evidence="2">Uncharacterized protein</fullName>
    </submittedName>
</protein>
<keyword evidence="3" id="KW-1185">Reference proteome</keyword>
<dbReference type="EMBL" id="JAIXCQ010000009">
    <property type="protein sequence ID" value="MCA5894366.1"/>
    <property type="molecule type" value="Genomic_DNA"/>
</dbReference>
<comment type="caution">
    <text evidence="2">The sequence shown here is derived from an EMBL/GenBank/DDBJ whole genome shotgun (WGS) entry which is preliminary data.</text>
</comment>
<name>A0ABS7ZJ63_9MICO</name>
<feature type="transmembrane region" description="Helical" evidence="1">
    <location>
        <begin position="77"/>
        <end position="97"/>
    </location>
</feature>
<feature type="transmembrane region" description="Helical" evidence="1">
    <location>
        <begin position="192"/>
        <end position="216"/>
    </location>
</feature>
<feature type="transmembrane region" description="Helical" evidence="1">
    <location>
        <begin position="109"/>
        <end position="130"/>
    </location>
</feature>
<dbReference type="RefSeq" id="WP_225566127.1">
    <property type="nucleotide sequence ID" value="NZ_JAIXCQ010000009.1"/>
</dbReference>
<evidence type="ECO:0000313" key="2">
    <source>
        <dbReference type="EMBL" id="MCA5894366.1"/>
    </source>
</evidence>
<dbReference type="Proteomes" id="UP001319870">
    <property type="component" value="Unassembled WGS sequence"/>
</dbReference>
<keyword evidence="1" id="KW-0472">Membrane</keyword>
<sequence>MTTRDMSGTDRRRVSPQTLNRPAVRVARRKFLRALLVAGAWFWALWGLLVAGVPLAVERWGGDMEGLSYDAAGGPARWVAFTVGAVVTAGWLTLHLAAGGTRRSFVEGAARAAVVAGGVFGVLAVLLAVAEERLYTSLDRTWQGTASAVPLDTPAGFMVTAAGEALVVVTYTLVGLAVVGGYRRFGAWRGTLFIAPLLLPAALADVATATGMAGLLRRGGPDAGPLAADLGLPLGAAVVVVGGLAAAVIAAVVAGRVLRSVPVSPEQRGRP</sequence>
<keyword evidence="1" id="KW-1133">Transmembrane helix</keyword>
<keyword evidence="1" id="KW-0812">Transmembrane</keyword>
<accession>A0ABS7ZJ63</accession>
<evidence type="ECO:0000313" key="3">
    <source>
        <dbReference type="Proteomes" id="UP001319870"/>
    </source>
</evidence>
<evidence type="ECO:0000256" key="1">
    <source>
        <dbReference type="SAM" id="Phobius"/>
    </source>
</evidence>
<feature type="transmembrane region" description="Helical" evidence="1">
    <location>
        <begin position="157"/>
        <end position="180"/>
    </location>
</feature>
<feature type="transmembrane region" description="Helical" evidence="1">
    <location>
        <begin position="236"/>
        <end position="258"/>
    </location>
</feature>
<proteinExistence type="predicted"/>